<evidence type="ECO:0000256" key="5">
    <source>
        <dbReference type="ARBA" id="ARBA00022842"/>
    </source>
</evidence>
<evidence type="ECO:0000256" key="9">
    <source>
        <dbReference type="ARBA" id="ARBA00048173"/>
    </source>
</evidence>
<dbReference type="Pfam" id="PF00078">
    <property type="entry name" value="RVT_1"/>
    <property type="match status" value="1"/>
</dbReference>
<protein>
    <recommendedName>
        <fullName evidence="1">RNA-directed DNA polymerase</fullName>
        <ecNumber evidence="1">2.7.7.49</ecNumber>
    </recommendedName>
</protein>
<dbReference type="Proteomes" id="UP000177894">
    <property type="component" value="Chromosome"/>
</dbReference>
<organism evidence="12 14">
    <name type="scientific">Clostridium formicaceticum</name>
    <dbReference type="NCBI Taxonomy" id="1497"/>
    <lineage>
        <taxon>Bacteria</taxon>
        <taxon>Bacillati</taxon>
        <taxon>Bacillota</taxon>
        <taxon>Clostridia</taxon>
        <taxon>Eubacteriales</taxon>
        <taxon>Clostridiaceae</taxon>
        <taxon>Clostridium</taxon>
    </lineage>
</organism>
<dbReference type="EMBL" id="CP020559">
    <property type="protein sequence ID" value="ARE88498.1"/>
    <property type="molecule type" value="Genomic_DNA"/>
</dbReference>
<dbReference type="Proteomes" id="UP000192478">
    <property type="component" value="Chromosome"/>
</dbReference>
<dbReference type="GO" id="GO:0046872">
    <property type="term" value="F:metal ion binding"/>
    <property type="evidence" value="ECO:0007669"/>
    <property type="project" value="UniProtKB-KW"/>
</dbReference>
<evidence type="ECO:0000313" key="12">
    <source>
        <dbReference type="EMBL" id="ARE88498.1"/>
    </source>
</evidence>
<keyword evidence="7" id="KW-0051">Antiviral defense</keyword>
<dbReference type="InterPro" id="IPR000477">
    <property type="entry name" value="RT_dom"/>
</dbReference>
<dbReference type="EMBL" id="CP017603">
    <property type="protein sequence ID" value="AOY77880.1"/>
    <property type="molecule type" value="Genomic_DNA"/>
</dbReference>
<dbReference type="CDD" id="cd03487">
    <property type="entry name" value="RT_Bac_retron_II"/>
    <property type="match status" value="1"/>
</dbReference>
<evidence type="ECO:0000313" key="13">
    <source>
        <dbReference type="Proteomes" id="UP000177894"/>
    </source>
</evidence>
<dbReference type="InterPro" id="IPR043502">
    <property type="entry name" value="DNA/RNA_pol_sf"/>
</dbReference>
<reference evidence="11 13" key="1">
    <citation type="submission" date="2016-10" db="EMBL/GenBank/DDBJ databases">
        <title>Complete Genome Sequence of Acetogen Clostridium formicoaceticum ATCC 27076.</title>
        <authorList>
            <person name="Bao T."/>
            <person name="Cheng C."/>
            <person name="Zhao J."/>
            <person name="Yang S.-T."/>
            <person name="Wang J."/>
            <person name="Wang M."/>
        </authorList>
    </citation>
    <scope>NUCLEOTIDE SEQUENCE [LARGE SCALE GENOMIC DNA]</scope>
    <source>
        <strain evidence="11 13">ATCC 27076</strain>
    </source>
</reference>
<name>A0AAC9WH35_9CLOT</name>
<comment type="similarity">
    <text evidence="8">Belongs to the bacterial reverse transcriptase family.</text>
</comment>
<comment type="catalytic activity">
    <reaction evidence="9">
        <text>DNA(n) + a 2'-deoxyribonucleoside 5'-triphosphate = DNA(n+1) + diphosphate</text>
        <dbReference type="Rhea" id="RHEA:22508"/>
        <dbReference type="Rhea" id="RHEA-COMP:17339"/>
        <dbReference type="Rhea" id="RHEA-COMP:17340"/>
        <dbReference type="ChEBI" id="CHEBI:33019"/>
        <dbReference type="ChEBI" id="CHEBI:61560"/>
        <dbReference type="ChEBI" id="CHEBI:173112"/>
        <dbReference type="EC" id="2.7.7.49"/>
    </reaction>
</comment>
<evidence type="ECO:0000256" key="6">
    <source>
        <dbReference type="ARBA" id="ARBA00022918"/>
    </source>
</evidence>
<keyword evidence="4" id="KW-0479">Metal-binding</keyword>
<keyword evidence="6 12" id="KW-0695">RNA-directed DNA polymerase</keyword>
<evidence type="ECO:0000313" key="11">
    <source>
        <dbReference type="EMBL" id="AOY77880.1"/>
    </source>
</evidence>
<dbReference type="AlphaFoldDB" id="A0AAC9WH35"/>
<keyword evidence="5" id="KW-0460">Magnesium</keyword>
<feature type="domain" description="Reverse transcriptase" evidence="10">
    <location>
        <begin position="1"/>
        <end position="266"/>
    </location>
</feature>
<dbReference type="InterPro" id="IPR000123">
    <property type="entry name" value="Reverse_transcriptase_msDNA"/>
</dbReference>
<dbReference type="KEGG" id="cfm:BJL90_19655"/>
<dbReference type="PANTHER" id="PTHR34047">
    <property type="entry name" value="NUCLEAR INTRON MATURASE 1, MITOCHONDRIAL-RELATED"/>
    <property type="match status" value="1"/>
</dbReference>
<dbReference type="PROSITE" id="PS50878">
    <property type="entry name" value="RT_POL"/>
    <property type="match status" value="1"/>
</dbReference>
<evidence type="ECO:0000256" key="4">
    <source>
        <dbReference type="ARBA" id="ARBA00022723"/>
    </source>
</evidence>
<dbReference type="SUPFAM" id="SSF56672">
    <property type="entry name" value="DNA/RNA polymerases"/>
    <property type="match status" value="1"/>
</dbReference>
<keyword evidence="3" id="KW-0548">Nucleotidyltransferase</keyword>
<evidence type="ECO:0000256" key="2">
    <source>
        <dbReference type="ARBA" id="ARBA00022679"/>
    </source>
</evidence>
<proteinExistence type="inferred from homology"/>
<dbReference type="GO" id="GO:0051607">
    <property type="term" value="P:defense response to virus"/>
    <property type="evidence" value="ECO:0007669"/>
    <property type="project" value="UniProtKB-KW"/>
</dbReference>
<sequence>MDYIERLREQLIKQGYGKRYIYLCEQYCTRLLQNGLPVIFDNIHFSLLLGMTTQDLGKMIFLTDSLYNSISIPKKSGGKREISIPTVNLKYVQRWILDNILYNIRVSSQATGFVKGLSIVDNARPHVNKECVITIDIENFFPTISFETIFRLFYYYGYTKEMSYVLAKLCTYEGKLPQGAPTSPYLSNIVSLKLDKRFNSLVNKLSDLNASYSRYADDLTVSGDKKIVKYVPLFKEIIQDERFIVNEKKFRVQNKPDRQMVTGIIVNEKISVPIQTKKYIRQQIYYCKKFGVDRHLEHIKSIRSNYKEYLYGIAYFIKMVENDYGTSLLEELNTIVWDY</sequence>
<dbReference type="GO" id="GO:0003723">
    <property type="term" value="F:RNA binding"/>
    <property type="evidence" value="ECO:0007669"/>
    <property type="project" value="InterPro"/>
</dbReference>
<dbReference type="InterPro" id="IPR051083">
    <property type="entry name" value="GrpII_Intron_Splice-Mob/Def"/>
</dbReference>
<evidence type="ECO:0000256" key="7">
    <source>
        <dbReference type="ARBA" id="ARBA00023118"/>
    </source>
</evidence>
<evidence type="ECO:0000256" key="3">
    <source>
        <dbReference type="ARBA" id="ARBA00022695"/>
    </source>
</evidence>
<dbReference type="GO" id="GO:0003964">
    <property type="term" value="F:RNA-directed DNA polymerase activity"/>
    <property type="evidence" value="ECO:0007669"/>
    <property type="project" value="UniProtKB-KW"/>
</dbReference>
<dbReference type="PANTHER" id="PTHR34047:SF7">
    <property type="entry name" value="RNA-DIRECTED DNA POLYMERASE"/>
    <property type="match status" value="1"/>
</dbReference>
<keyword evidence="2" id="KW-0808">Transferase</keyword>
<evidence type="ECO:0000259" key="10">
    <source>
        <dbReference type="PROSITE" id="PS50878"/>
    </source>
</evidence>
<reference evidence="12 14" key="2">
    <citation type="submission" date="2017-03" db="EMBL/GenBank/DDBJ databases">
        <title>Complete sequence of Clostridium formicaceticum DSM 92.</title>
        <authorList>
            <person name="Poehlein A."/>
            <person name="Karl M."/>
            <person name="Bengelsdorf F.R."/>
            <person name="Duerre P."/>
            <person name="Daniel R."/>
        </authorList>
    </citation>
    <scope>NUCLEOTIDE SEQUENCE [LARGE SCALE GENOMIC DNA]</scope>
    <source>
        <strain evidence="12 14">DSM 92</strain>
    </source>
</reference>
<gene>
    <name evidence="11" type="ORF">BJL90_19655</name>
    <name evidence="12" type="ORF">CLFO_29010</name>
</gene>
<dbReference type="PRINTS" id="PR00866">
    <property type="entry name" value="RNADNAPOLMS"/>
</dbReference>
<evidence type="ECO:0000256" key="8">
    <source>
        <dbReference type="ARBA" id="ARBA00034120"/>
    </source>
</evidence>
<dbReference type="RefSeq" id="WP_070972208.1">
    <property type="nucleotide sequence ID" value="NZ_CP020559.1"/>
</dbReference>
<dbReference type="EC" id="2.7.7.49" evidence="1"/>
<accession>A0AAC9WH35</accession>
<keyword evidence="13" id="KW-1185">Reference proteome</keyword>
<dbReference type="NCBIfam" id="NF038233">
    <property type="entry name" value="retron_St85_RT"/>
    <property type="match status" value="1"/>
</dbReference>
<evidence type="ECO:0000313" key="14">
    <source>
        <dbReference type="Proteomes" id="UP000192478"/>
    </source>
</evidence>
<evidence type="ECO:0000256" key="1">
    <source>
        <dbReference type="ARBA" id="ARBA00012493"/>
    </source>
</evidence>